<dbReference type="CDD" id="cd02958">
    <property type="entry name" value="UAS"/>
    <property type="match status" value="1"/>
</dbReference>
<dbReference type="EnsemblPlants" id="HORVU.MOREX.r3.6HG0598550.1">
    <property type="protein sequence ID" value="HORVU.MOREX.r3.6HG0598550.1.CDS1"/>
    <property type="gene ID" value="HORVU.MOREX.r3.6HG0598550"/>
</dbReference>
<dbReference type="PROSITE" id="PS50033">
    <property type="entry name" value="UBX"/>
    <property type="match status" value="1"/>
</dbReference>
<dbReference type="Pfam" id="PF14555">
    <property type="entry name" value="UBA_4"/>
    <property type="match status" value="1"/>
</dbReference>
<dbReference type="Gramene" id="HORVU.MOREX.r3.6HG0598550.1">
    <property type="protein sequence ID" value="HORVU.MOREX.r3.6HG0598550.1.CDS1"/>
    <property type="gene ID" value="HORVU.MOREX.r3.6HG0598550"/>
</dbReference>
<feature type="compositionally biased region" description="Polar residues" evidence="1">
    <location>
        <begin position="398"/>
        <end position="419"/>
    </location>
</feature>
<feature type="compositionally biased region" description="Basic and acidic residues" evidence="1">
    <location>
        <begin position="227"/>
        <end position="245"/>
    </location>
</feature>
<dbReference type="SUPFAM" id="SSF46934">
    <property type="entry name" value="UBA-like"/>
    <property type="match status" value="1"/>
</dbReference>
<organism evidence="3 4">
    <name type="scientific">Hordeum vulgare subsp. vulgare</name>
    <name type="common">Domesticated barley</name>
    <dbReference type="NCBI Taxonomy" id="112509"/>
    <lineage>
        <taxon>Eukaryota</taxon>
        <taxon>Viridiplantae</taxon>
        <taxon>Streptophyta</taxon>
        <taxon>Embryophyta</taxon>
        <taxon>Tracheophyta</taxon>
        <taxon>Spermatophyta</taxon>
        <taxon>Magnoliopsida</taxon>
        <taxon>Liliopsida</taxon>
        <taxon>Poales</taxon>
        <taxon>Poaceae</taxon>
        <taxon>BOP clade</taxon>
        <taxon>Pooideae</taxon>
        <taxon>Triticodae</taxon>
        <taxon>Triticeae</taxon>
        <taxon>Hordeinae</taxon>
        <taxon>Hordeum</taxon>
    </lineage>
</organism>
<dbReference type="GO" id="GO:0043130">
    <property type="term" value="F:ubiquitin binding"/>
    <property type="evidence" value="ECO:0000318"/>
    <property type="project" value="GO_Central"/>
</dbReference>
<dbReference type="GO" id="GO:0005634">
    <property type="term" value="C:nucleus"/>
    <property type="evidence" value="ECO:0000318"/>
    <property type="project" value="GO_Central"/>
</dbReference>
<protein>
    <recommendedName>
        <fullName evidence="2">UBX domain-containing protein</fullName>
    </recommendedName>
</protein>
<feature type="region of interest" description="Disordered" evidence="1">
    <location>
        <begin position="46"/>
        <end position="78"/>
    </location>
</feature>
<evidence type="ECO:0000256" key="1">
    <source>
        <dbReference type="SAM" id="MobiDB-lite"/>
    </source>
</evidence>
<feature type="compositionally biased region" description="Polar residues" evidence="1">
    <location>
        <begin position="434"/>
        <end position="446"/>
    </location>
</feature>
<sequence length="564" mass="62009">MDGILREAVVDSFMEVTSCGSQSIAVRLLDSCGWQLEAAINRYFTTGAADPAPDPPVAARSETMHDDTVRDPIPARSSTLYGNENLYAAGSSTARSAPSIWSADRARPSPWSVQRPAPMEYTTGWESDGDTGTKENEDMAPPSPWSSHRPPPMEHTSMPEITATGWEPDGDTGTKENEEINIIDQDERMKVAEEDNKEAMDEEDDYSDYNDQDDDGAYLESAETDSNDGRMESLESQPRHQTEKTLDELFRPPYEIMYDGSFHDAKAHAASEDRWLLVNLQSNGDFKSHQHNRDLWSNEVVVQVIKDNFIFSLLEMSRREGNEGLKVCCYYNVDVVDDLPAVLVVDPITGQLLHKWCGLVQQPDDFLTSIGKFTESKPSLTSKPKIVRRAATIESGDAATTMSNTASSDAQPATMVESSAAQEPAMPNAAASDAQPTTKVEYSSAQDPAPAPKVDTIEPPPAPKVDEIDEPAVDGGQPIEGEAVCKLRVRFPAGNMVTKEFGSTRRIAVLFAYCRSVVLEPTGSEQAFRIMRLAGRAYEQLLDDGASFNDLKLNHDTILVLLDT</sequence>
<dbReference type="PANTHER" id="PTHR23322">
    <property type="entry name" value="FAS-ASSOCIATED PROTEIN"/>
    <property type="match status" value="1"/>
</dbReference>
<dbReference type="CDD" id="cd14273">
    <property type="entry name" value="UBA_TAP-C_like"/>
    <property type="match status" value="1"/>
</dbReference>
<reference evidence="4" key="1">
    <citation type="journal article" date="2012" name="Nature">
        <title>A physical, genetic and functional sequence assembly of the barley genome.</title>
        <authorList>
            <consortium name="The International Barley Genome Sequencing Consortium"/>
            <person name="Mayer K.F."/>
            <person name="Waugh R."/>
            <person name="Brown J.W."/>
            <person name="Schulman A."/>
            <person name="Langridge P."/>
            <person name="Platzer M."/>
            <person name="Fincher G.B."/>
            <person name="Muehlbauer G.J."/>
            <person name="Sato K."/>
            <person name="Close T.J."/>
            <person name="Wise R.P."/>
            <person name="Stein N."/>
        </authorList>
    </citation>
    <scope>NUCLEOTIDE SEQUENCE [LARGE SCALE GENOMIC DNA]</scope>
    <source>
        <strain evidence="4">cv. Morex</strain>
    </source>
</reference>
<dbReference type="SMR" id="A0A8I6XV44"/>
<feature type="compositionally biased region" description="Low complexity" evidence="1">
    <location>
        <begin position="420"/>
        <end position="431"/>
    </location>
</feature>
<dbReference type="Pfam" id="PF13899">
    <property type="entry name" value="Thioredoxin_7"/>
    <property type="match status" value="1"/>
</dbReference>
<dbReference type="InterPro" id="IPR001012">
    <property type="entry name" value="UBX_dom"/>
</dbReference>
<evidence type="ECO:0000313" key="3">
    <source>
        <dbReference type="EnsemblPlants" id="HORVU.MOREX.r3.6HG0598550.1.CDS1"/>
    </source>
</evidence>
<reference evidence="3" key="3">
    <citation type="submission" date="2022-01" db="UniProtKB">
        <authorList>
            <consortium name="EnsemblPlants"/>
        </authorList>
    </citation>
    <scope>IDENTIFICATION</scope>
    <source>
        <strain evidence="3">subsp. vulgare</strain>
    </source>
</reference>
<dbReference type="SUPFAM" id="SSF54236">
    <property type="entry name" value="Ubiquitin-like"/>
    <property type="match status" value="1"/>
</dbReference>
<dbReference type="InterPro" id="IPR029071">
    <property type="entry name" value="Ubiquitin-like_domsf"/>
</dbReference>
<feature type="domain" description="UBX" evidence="2">
    <location>
        <begin position="480"/>
        <end position="561"/>
    </location>
</feature>
<dbReference type="InterPro" id="IPR036249">
    <property type="entry name" value="Thioredoxin-like_sf"/>
</dbReference>
<dbReference type="PANTHER" id="PTHR23322:SF64">
    <property type="entry name" value="OS02G0640700 PROTEIN"/>
    <property type="match status" value="1"/>
</dbReference>
<dbReference type="GO" id="GO:0043161">
    <property type="term" value="P:proteasome-mediated ubiquitin-dependent protein catabolic process"/>
    <property type="evidence" value="ECO:0000318"/>
    <property type="project" value="GO_Central"/>
</dbReference>
<feature type="compositionally biased region" description="Basic and acidic residues" evidence="1">
    <location>
        <begin position="185"/>
        <end position="199"/>
    </location>
</feature>
<proteinExistence type="predicted"/>
<dbReference type="AlphaFoldDB" id="A0A8I6XV44"/>
<accession>A0A8I6XV44</accession>
<feature type="region of interest" description="Disordered" evidence="1">
    <location>
        <begin position="397"/>
        <end position="463"/>
    </location>
</feature>
<dbReference type="Gramene" id="HORVU.MOREX.r2.6HG0496120.1">
    <property type="protein sequence ID" value="HORVU.MOREX.r2.6HG0496120.1.CDS.1"/>
    <property type="gene ID" value="HORVU.MOREX.r2.6HG0496120"/>
</dbReference>
<dbReference type="Gene3D" id="3.10.20.90">
    <property type="entry name" value="Phosphatidylinositol 3-kinase Catalytic Subunit, Chain A, domain 1"/>
    <property type="match status" value="1"/>
</dbReference>
<feature type="compositionally biased region" description="Acidic residues" evidence="1">
    <location>
        <begin position="200"/>
        <end position="226"/>
    </location>
</feature>
<keyword evidence="4" id="KW-1185">Reference proteome</keyword>
<evidence type="ECO:0000313" key="4">
    <source>
        <dbReference type="Proteomes" id="UP000011116"/>
    </source>
</evidence>
<dbReference type="SMART" id="SM00594">
    <property type="entry name" value="UAS"/>
    <property type="match status" value="1"/>
</dbReference>
<dbReference type="Gene3D" id="3.40.30.10">
    <property type="entry name" value="Glutaredoxin"/>
    <property type="match status" value="1"/>
</dbReference>
<dbReference type="Proteomes" id="UP000011116">
    <property type="component" value="Chromosome 6H"/>
</dbReference>
<reference evidence="3" key="2">
    <citation type="submission" date="2020-10" db="EMBL/GenBank/DDBJ databases">
        <authorList>
            <person name="Scholz U."/>
            <person name="Mascher M."/>
            <person name="Fiebig A."/>
        </authorList>
    </citation>
    <scope>NUCLEOTIDE SEQUENCE [LARGE SCALE GENOMIC DNA]</scope>
    <source>
        <strain evidence="3">cv. Morex</strain>
    </source>
</reference>
<dbReference type="InterPro" id="IPR006577">
    <property type="entry name" value="UAS"/>
</dbReference>
<name>A0A8I6XV44_HORVV</name>
<evidence type="ECO:0000259" key="2">
    <source>
        <dbReference type="PROSITE" id="PS50033"/>
    </source>
</evidence>
<dbReference type="InterPro" id="IPR009060">
    <property type="entry name" value="UBA-like_sf"/>
</dbReference>
<dbReference type="SUPFAM" id="SSF52833">
    <property type="entry name" value="Thioredoxin-like"/>
    <property type="match status" value="1"/>
</dbReference>
<feature type="region of interest" description="Disordered" evidence="1">
    <location>
        <begin position="92"/>
        <end position="245"/>
    </location>
</feature>
<dbReference type="InterPro" id="IPR050730">
    <property type="entry name" value="UBX_domain-protein"/>
</dbReference>
<dbReference type="Gene3D" id="1.10.8.10">
    <property type="entry name" value="DNA helicase RuvA subunit, C-terminal domain"/>
    <property type="match status" value="1"/>
</dbReference>